<dbReference type="RefSeq" id="WP_013513400.1">
    <property type="nucleotide sequence ID" value="NC_014844.1"/>
</dbReference>
<dbReference type="EMBL" id="CP002431">
    <property type="protein sequence ID" value="ADU61463.1"/>
    <property type="molecule type" value="Genomic_DNA"/>
</dbReference>
<dbReference type="KEGG" id="das:Daes_0441"/>
<dbReference type="HOGENOM" id="CLU_3024654_0_0_7"/>
<reference evidence="2" key="1">
    <citation type="submission" date="2010-12" db="EMBL/GenBank/DDBJ databases">
        <title>Complete sequence of Desulfovibrio aespoeensis Aspo-2.</title>
        <authorList>
            <consortium name="US DOE Joint Genome Institute"/>
            <person name="Lucas S."/>
            <person name="Copeland A."/>
            <person name="Lapidus A."/>
            <person name="Cheng J.-F."/>
            <person name="Goodwin L."/>
            <person name="Pitluck S."/>
            <person name="Chertkov O."/>
            <person name="Misra M."/>
            <person name="Detter J.C."/>
            <person name="Han C."/>
            <person name="Tapia R."/>
            <person name="Land M."/>
            <person name="Hauser L."/>
            <person name="Kyrpides N."/>
            <person name="Ivanova N."/>
            <person name="Ovchinnikova G."/>
            <person name="Pedersen K."/>
            <person name="Jagevall S."/>
            <person name="Hazen T."/>
            <person name="Woyke T."/>
        </authorList>
    </citation>
    <scope>NUCLEOTIDE SEQUENCE [LARGE SCALE GENOMIC DNA]</scope>
    <source>
        <strain evidence="2">ATCC 700646 / DSM 10631 / Aspo-2</strain>
    </source>
</reference>
<dbReference type="AlphaFoldDB" id="E6VXK5"/>
<keyword evidence="2" id="KW-1185">Reference proteome</keyword>
<name>E6VXK5_PSEA9</name>
<dbReference type="STRING" id="643562.Daes_0441"/>
<proteinExistence type="predicted"/>
<organism evidence="1 2">
    <name type="scientific">Pseudodesulfovibrio aespoeensis (strain ATCC 700646 / DSM 10631 / Aspo-2)</name>
    <name type="common">Desulfovibrio aespoeensis</name>
    <dbReference type="NCBI Taxonomy" id="643562"/>
    <lineage>
        <taxon>Bacteria</taxon>
        <taxon>Pseudomonadati</taxon>
        <taxon>Thermodesulfobacteriota</taxon>
        <taxon>Desulfovibrionia</taxon>
        <taxon>Desulfovibrionales</taxon>
        <taxon>Desulfovibrionaceae</taxon>
    </lineage>
</organism>
<gene>
    <name evidence="1" type="ordered locus">Daes_0441</name>
</gene>
<dbReference type="Proteomes" id="UP000002191">
    <property type="component" value="Chromosome"/>
</dbReference>
<dbReference type="OrthoDB" id="9897382at2"/>
<protein>
    <submittedName>
        <fullName evidence="1">Uncharacterized protein</fullName>
    </submittedName>
</protein>
<reference evidence="1 2" key="2">
    <citation type="journal article" date="2014" name="Genome Announc.">
        <title>Complete Genome Sequence of the Subsurface, Mesophilic Sulfate-Reducing Bacterium Desulfovibrio aespoeensis Aspo-2.</title>
        <authorList>
            <person name="Pedersen K."/>
            <person name="Bengtsson A."/>
            <person name="Edlund J."/>
            <person name="Rabe L."/>
            <person name="Hazen T."/>
            <person name="Chakraborty R."/>
            <person name="Goodwin L."/>
            <person name="Shapiro N."/>
        </authorList>
    </citation>
    <scope>NUCLEOTIDE SEQUENCE [LARGE SCALE GENOMIC DNA]</scope>
    <source>
        <strain evidence="2">ATCC 700646 / DSM 10631 / Aspo-2</strain>
    </source>
</reference>
<evidence type="ECO:0000313" key="1">
    <source>
        <dbReference type="EMBL" id="ADU61463.1"/>
    </source>
</evidence>
<evidence type="ECO:0000313" key="2">
    <source>
        <dbReference type="Proteomes" id="UP000002191"/>
    </source>
</evidence>
<accession>E6VXK5</accession>
<sequence>MAQATTLSPVEDIRDVAGTLAQLYDLAPEEFTALDYLAGQLFGIAEALETREAAS</sequence>